<dbReference type="GO" id="GO:0050427">
    <property type="term" value="P:3'-phosphoadenosine 5'-phosphosulfate metabolic process"/>
    <property type="evidence" value="ECO:0007669"/>
    <property type="project" value="TreeGrafter"/>
</dbReference>
<comment type="catalytic activity">
    <reaction evidence="1">
        <text>a myo-inositol phosphate + H2O = myo-inositol + phosphate</text>
        <dbReference type="Rhea" id="RHEA:24056"/>
        <dbReference type="ChEBI" id="CHEBI:15377"/>
        <dbReference type="ChEBI" id="CHEBI:17268"/>
        <dbReference type="ChEBI" id="CHEBI:43474"/>
        <dbReference type="ChEBI" id="CHEBI:84139"/>
        <dbReference type="EC" id="3.1.3.25"/>
    </reaction>
</comment>
<dbReference type="Gene3D" id="3.30.540.10">
    <property type="entry name" value="Fructose-1,6-Bisphosphatase, subunit A, domain 1"/>
    <property type="match status" value="1"/>
</dbReference>
<dbReference type="InterPro" id="IPR050725">
    <property type="entry name" value="CysQ/Inositol_MonoPase"/>
</dbReference>
<comment type="cofactor">
    <cofactor evidence="3">
        <name>Mg(2+)</name>
        <dbReference type="ChEBI" id="CHEBI:18420"/>
    </cofactor>
</comment>
<dbReference type="GO" id="GO:0046854">
    <property type="term" value="P:phosphatidylinositol phosphate biosynthetic process"/>
    <property type="evidence" value="ECO:0007669"/>
    <property type="project" value="InterPro"/>
</dbReference>
<sequence>MTNLEIPDNRTLDRILDVTRAVGRGAAKILRSYYRGEKNLTVNEDKKDGPVTAADIAANHYILEKLQATFGEEKFGYLSEETHQGSEPIAGDLVWIIDPLDGTRDFIEKTGEYALHIALCYQGRPIIAVVAVPEAEKLYFAAKGQGTHVEAADGTVTPLQVSHRERIEDLYLVASRTHRDRRFDALLARLPFKGQNYVGSVGCKISTILEHRSDVYISLSGKSAAKDWDFAAPELILTEAGGKFTYFDGTPVRYNRGDVCQWGGIMASNGHCHDELCRMATEILEEIDSKS</sequence>
<dbReference type="EMBL" id="JBAFSM010000001">
    <property type="protein sequence ID" value="MEG3435728.1"/>
    <property type="molecule type" value="Genomic_DNA"/>
</dbReference>
<evidence type="ECO:0000313" key="4">
    <source>
        <dbReference type="EMBL" id="MEG3435728.1"/>
    </source>
</evidence>
<dbReference type="CDD" id="cd01638">
    <property type="entry name" value="CysQ"/>
    <property type="match status" value="1"/>
</dbReference>
<feature type="binding site" evidence="3">
    <location>
        <position position="229"/>
    </location>
    <ligand>
        <name>Mg(2+)</name>
        <dbReference type="ChEBI" id="CHEBI:18420"/>
        <label>1</label>
        <note>catalytic</note>
    </ligand>
</feature>
<comment type="caution">
    <text evidence="4">The sequence shown here is derived from an EMBL/GenBank/DDBJ whole genome shotgun (WGS) entry which is preliminary data.</text>
</comment>
<dbReference type="Pfam" id="PF00459">
    <property type="entry name" value="Inositol_P"/>
    <property type="match status" value="1"/>
</dbReference>
<keyword evidence="3" id="KW-0479">Metal-binding</keyword>
<dbReference type="InterPro" id="IPR000760">
    <property type="entry name" value="Inositol_monophosphatase-like"/>
</dbReference>
<gene>
    <name evidence="4" type="ORF">V0288_01230</name>
</gene>
<dbReference type="GO" id="GO:0052834">
    <property type="term" value="F:inositol monophosphate phosphatase activity"/>
    <property type="evidence" value="ECO:0007669"/>
    <property type="project" value="UniProtKB-EC"/>
</dbReference>
<feature type="binding site" evidence="3">
    <location>
        <position position="100"/>
    </location>
    <ligand>
        <name>Mg(2+)</name>
        <dbReference type="ChEBI" id="CHEBI:18420"/>
        <label>1</label>
        <note>catalytic</note>
    </ligand>
</feature>
<dbReference type="PRINTS" id="PR00377">
    <property type="entry name" value="IMPHPHTASES"/>
</dbReference>
<dbReference type="PANTHER" id="PTHR43028">
    <property type="entry name" value="3'(2'),5'-BISPHOSPHATE NUCLEOTIDASE 1"/>
    <property type="match status" value="1"/>
</dbReference>
<dbReference type="InterPro" id="IPR020550">
    <property type="entry name" value="Inositol_monophosphatase_CS"/>
</dbReference>
<keyword evidence="3" id="KW-0460">Magnesium</keyword>
<keyword evidence="5" id="KW-1185">Reference proteome</keyword>
<feature type="binding site" evidence="3">
    <location>
        <position position="80"/>
    </location>
    <ligand>
        <name>Mg(2+)</name>
        <dbReference type="ChEBI" id="CHEBI:18420"/>
        <label>1</label>
        <note>catalytic</note>
    </ligand>
</feature>
<dbReference type="EC" id="3.1.3.25" evidence="2"/>
<feature type="binding site" evidence="3">
    <location>
        <position position="101"/>
    </location>
    <ligand>
        <name>Mg(2+)</name>
        <dbReference type="ChEBI" id="CHEBI:18420"/>
        <label>1</label>
        <note>catalytic</note>
    </ligand>
</feature>
<evidence type="ECO:0000313" key="5">
    <source>
        <dbReference type="Proteomes" id="UP001328733"/>
    </source>
</evidence>
<dbReference type="GO" id="GO:0046872">
    <property type="term" value="F:metal ion binding"/>
    <property type="evidence" value="ECO:0007669"/>
    <property type="project" value="UniProtKB-KW"/>
</dbReference>
<evidence type="ECO:0000256" key="2">
    <source>
        <dbReference type="ARBA" id="ARBA00013106"/>
    </source>
</evidence>
<evidence type="ECO:0000256" key="1">
    <source>
        <dbReference type="ARBA" id="ARBA00001033"/>
    </source>
</evidence>
<accession>A0AAW9QR21</accession>
<organism evidence="4 5">
    <name type="scientific">Pannus brasiliensis CCIBt3594</name>
    <dbReference type="NCBI Taxonomy" id="1427578"/>
    <lineage>
        <taxon>Bacteria</taxon>
        <taxon>Bacillati</taxon>
        <taxon>Cyanobacteriota</taxon>
        <taxon>Cyanophyceae</taxon>
        <taxon>Oscillatoriophycideae</taxon>
        <taxon>Chroococcales</taxon>
        <taxon>Microcystaceae</taxon>
        <taxon>Pannus</taxon>
    </lineage>
</organism>
<dbReference type="GO" id="GO:0008441">
    <property type="term" value="F:3'(2'),5'-bisphosphate nucleotidase activity"/>
    <property type="evidence" value="ECO:0007669"/>
    <property type="project" value="TreeGrafter"/>
</dbReference>
<dbReference type="AlphaFoldDB" id="A0AAW9QR21"/>
<dbReference type="PROSITE" id="PS00630">
    <property type="entry name" value="IMP_2"/>
    <property type="match status" value="1"/>
</dbReference>
<dbReference type="RefSeq" id="WP_332863172.1">
    <property type="nucleotide sequence ID" value="NZ_JBAFSM010000001.1"/>
</dbReference>
<name>A0AAW9QR21_9CHRO</name>
<evidence type="ECO:0000256" key="3">
    <source>
        <dbReference type="PIRSR" id="PIRSR600760-2"/>
    </source>
</evidence>
<protein>
    <recommendedName>
        <fullName evidence="2">inositol-phosphate phosphatase</fullName>
        <ecNumber evidence="2">3.1.3.25</ecNumber>
    </recommendedName>
</protein>
<dbReference type="SUPFAM" id="SSF56655">
    <property type="entry name" value="Carbohydrate phosphatase"/>
    <property type="match status" value="1"/>
</dbReference>
<feature type="binding site" evidence="3">
    <location>
        <position position="98"/>
    </location>
    <ligand>
        <name>Mg(2+)</name>
        <dbReference type="ChEBI" id="CHEBI:18420"/>
        <label>1</label>
        <note>catalytic</note>
    </ligand>
</feature>
<dbReference type="PANTHER" id="PTHR43028:SF1">
    <property type="entry name" value="AMMONIUM TRANSPORT PROTEIN"/>
    <property type="match status" value="1"/>
</dbReference>
<proteinExistence type="predicted"/>
<dbReference type="GO" id="GO:0000103">
    <property type="term" value="P:sulfate assimilation"/>
    <property type="evidence" value="ECO:0007669"/>
    <property type="project" value="TreeGrafter"/>
</dbReference>
<dbReference type="Gene3D" id="3.40.190.80">
    <property type="match status" value="1"/>
</dbReference>
<reference evidence="4 5" key="1">
    <citation type="submission" date="2024-01" db="EMBL/GenBank/DDBJ databases">
        <title>Genomic insights into the taxonomy and metabolism of the cyanobacterium Pannus brasiliensis CCIBt3594.</title>
        <authorList>
            <person name="Machado M."/>
            <person name="Botero N.B."/>
            <person name="Andreote A.P.D."/>
            <person name="Feitosa A.M.T."/>
            <person name="Popin R."/>
            <person name="Sivonen K."/>
            <person name="Fiore M.F."/>
        </authorList>
    </citation>
    <scope>NUCLEOTIDE SEQUENCE [LARGE SCALE GENOMIC DNA]</scope>
    <source>
        <strain evidence="4 5">CCIBt3594</strain>
    </source>
</reference>
<dbReference type="Proteomes" id="UP001328733">
    <property type="component" value="Unassembled WGS sequence"/>
</dbReference>